<comment type="caution">
    <text evidence="2">The sequence shown here is derived from an EMBL/GenBank/DDBJ whole genome shotgun (WGS) entry which is preliminary data.</text>
</comment>
<dbReference type="Proteomes" id="UP000221015">
    <property type="component" value="Unassembled WGS sequence"/>
</dbReference>
<gene>
    <name evidence="2" type="ORF">CGS50_006375</name>
</gene>
<feature type="domain" description="Baseplate structural protein Gp10 C-terminal" evidence="1">
    <location>
        <begin position="402"/>
        <end position="525"/>
    </location>
</feature>
<reference evidence="2 3" key="1">
    <citation type="journal article" date="2017" name="Front. Microbiol.">
        <title>New Insights into the Diversity of the Genus Faecalibacterium.</title>
        <authorList>
            <person name="Benevides L."/>
            <person name="Burman S."/>
            <person name="Martin R."/>
            <person name="Robert V."/>
            <person name="Thomas M."/>
            <person name="Miquel S."/>
            <person name="Chain F."/>
            <person name="Sokol H."/>
            <person name="Bermudez-Humaran L.G."/>
            <person name="Morrison M."/>
            <person name="Langella P."/>
            <person name="Azevedo V.A."/>
            <person name="Chatel J.M."/>
            <person name="Soares S."/>
        </authorList>
    </citation>
    <scope>NUCLEOTIDE SEQUENCE [LARGE SCALE GENOMIC DNA]</scope>
    <source>
        <strain evidence="2 3">CNCM I 4542</strain>
    </source>
</reference>
<dbReference type="Pfam" id="PF21939">
    <property type="entry name" value="Gp10_C"/>
    <property type="match status" value="1"/>
</dbReference>
<dbReference type="AlphaFoldDB" id="A0A2J4JP10"/>
<evidence type="ECO:0000313" key="3">
    <source>
        <dbReference type="Proteomes" id="UP000221015"/>
    </source>
</evidence>
<proteinExistence type="predicted"/>
<dbReference type="InterPro" id="IPR053827">
    <property type="entry name" value="Gp10_C"/>
</dbReference>
<dbReference type="EMBL" id="NMTS02000032">
    <property type="protein sequence ID" value="PLK29596.1"/>
    <property type="molecule type" value="Genomic_DNA"/>
</dbReference>
<organism evidence="2 3">
    <name type="scientific">Faecalibacterium prausnitzii</name>
    <dbReference type="NCBI Taxonomy" id="853"/>
    <lineage>
        <taxon>Bacteria</taxon>
        <taxon>Bacillati</taxon>
        <taxon>Bacillota</taxon>
        <taxon>Clostridia</taxon>
        <taxon>Eubacteriales</taxon>
        <taxon>Oscillospiraceae</taxon>
        <taxon>Faecalibacterium</taxon>
    </lineage>
</organism>
<evidence type="ECO:0000259" key="1">
    <source>
        <dbReference type="Pfam" id="PF21939"/>
    </source>
</evidence>
<protein>
    <recommendedName>
        <fullName evidence="1">Baseplate structural protein Gp10 C-terminal domain-containing protein</fullName>
    </recommendedName>
</protein>
<accession>A0A2J4JP10</accession>
<sequence length="526" mass="54691">MKSAFRQNAEAQKFVQQKTTLAAAGQRLYNQTKNRKEGFQVNIKIIQRQCGGTEFLSQPHRLHLGAQNAAGVDELCFTLPEAWAGCTVALYLRRSDGTRLAPVSLDTQHCVTVDRRLTGSTGGQWMLAAIDASGYAAYTRPGSYDTYAILPTDGGAEELPPSQYEQFVARVLESASTASTAAQRAAASAASTASNAAQAQTAAQRTSADSAAASRCAARAEAAAARAEELVPTDGQVVSVNGKSGIVKLTAQDVGALPCPAVPVSGQLLRVLSVDPNTGAVLTDTAAMPDLSPYLRSSTVPTASAPGAVRVDPACGINVRSDGTLITAPAAREQLDSMTDALLPLTAALLPYGVKKALTTAAAAGEWTAAEKANALRTFGADFSSYYTKEDVDALLAAPSSAAYPVGSIYQSTDPTSPAALFGGTWEQIASERVLMGASSSHAAGTTVKAGLPNITGSFVADVKKGEHKVSGAFTAGNVIASTGEYNSFSDVYKFSLDASKSNAIYGRSATVQPAAYYVHIWRRVA</sequence>
<name>A0A2J4JP10_9FIRM</name>
<evidence type="ECO:0000313" key="2">
    <source>
        <dbReference type="EMBL" id="PLK29596.1"/>
    </source>
</evidence>